<dbReference type="Pfam" id="PF00005">
    <property type="entry name" value="ABC_tran"/>
    <property type="match status" value="2"/>
</dbReference>
<dbReference type="AlphaFoldDB" id="A0A3B0SEF6"/>
<dbReference type="InterPro" id="IPR027417">
    <property type="entry name" value="P-loop_NTPase"/>
</dbReference>
<sequence length="606" mass="67247">MAPPLLTLQDIHLTFGGTPLLTGAEFSVQPFDRLCLVGRNGSGKSTLLKIAAGLIEADDGKRFFQPGTTVRYMAQEPDFSNFETTLDCVMANMDPEADEHRPMRLLEQFALTGKEKPSTLSGGELRRVALASVLAPEPDILLLDEPTNHLDLPAIEWLEDAIKGLRSAIVLISHDRRFLENLSRRTVWIDRGKTRQLDKGFGHFEQWRDELLEREELEAHKLDRKIVREEHWLRYGVTARRKRNVKRLGDLHKLRSKKIEVGASQARVKSTVQMVGNEAGSSGKLVVEANNVNKAFGDIIIARDFSTKILRGDRVGIIGANGAGKTTLLNMLMGTIEPDSGDIRLGTNLETVTLDQRRESLDPDVSLRDCLTGGGSDMIPIAGGKKHVIGYMKDFLFAPEQAGTPIRELSGGERGRVMLARALSKPSNLLILDEPTNDLDLETLDLLQELLAAYSGTIILISHDRDFLDRSVTSVIHAEGSGEWIEYAGGFSDMANQQQETTATPVKSKKSKSIPSASHAATDKPTKMSFKDTHALKTLPEKMTRLEVAIVTFKKALSDPALFNSDPDRYNKTAANLAKAEKDFTKSEERWLELEMIREEMEANGR</sequence>
<accession>A0A3B0SEF6</accession>
<proteinExistence type="predicted"/>
<evidence type="ECO:0000256" key="4">
    <source>
        <dbReference type="SAM" id="MobiDB-lite"/>
    </source>
</evidence>
<dbReference type="Gene3D" id="3.40.50.300">
    <property type="entry name" value="P-loop containing nucleotide triphosphate hydrolases"/>
    <property type="match status" value="2"/>
</dbReference>
<dbReference type="GO" id="GO:0003677">
    <property type="term" value="F:DNA binding"/>
    <property type="evidence" value="ECO:0007669"/>
    <property type="project" value="InterPro"/>
</dbReference>
<keyword evidence="2" id="KW-0547">Nucleotide-binding</keyword>
<evidence type="ECO:0000256" key="3">
    <source>
        <dbReference type="ARBA" id="ARBA00022840"/>
    </source>
</evidence>
<dbReference type="Pfam" id="PF16326">
    <property type="entry name" value="ABC_tran_CTD"/>
    <property type="match status" value="1"/>
</dbReference>
<dbReference type="InterPro" id="IPR003439">
    <property type="entry name" value="ABC_transporter-like_ATP-bd"/>
</dbReference>
<dbReference type="FunFam" id="3.40.50.300:FF:000309">
    <property type="entry name" value="ABC transporter ATP-binding protein"/>
    <property type="match status" value="1"/>
</dbReference>
<keyword evidence="3" id="KW-0067">ATP-binding</keyword>
<keyword evidence="1" id="KW-0677">Repeat</keyword>
<feature type="domain" description="ABC transporter" evidence="5">
    <location>
        <begin position="6"/>
        <end position="216"/>
    </location>
</feature>
<dbReference type="EMBL" id="UOEC01000161">
    <property type="protein sequence ID" value="VAV99336.1"/>
    <property type="molecule type" value="Genomic_DNA"/>
</dbReference>
<organism evidence="6">
    <name type="scientific">hydrothermal vent metagenome</name>
    <dbReference type="NCBI Taxonomy" id="652676"/>
    <lineage>
        <taxon>unclassified sequences</taxon>
        <taxon>metagenomes</taxon>
        <taxon>ecological metagenomes</taxon>
    </lineage>
</organism>
<evidence type="ECO:0000313" key="6">
    <source>
        <dbReference type="EMBL" id="VAV99336.1"/>
    </source>
</evidence>
<dbReference type="SMART" id="SM00382">
    <property type="entry name" value="AAA"/>
    <property type="match status" value="2"/>
</dbReference>
<dbReference type="GO" id="GO:0005524">
    <property type="term" value="F:ATP binding"/>
    <property type="evidence" value="ECO:0007669"/>
    <property type="project" value="UniProtKB-KW"/>
</dbReference>
<dbReference type="CDD" id="cd03221">
    <property type="entry name" value="ABCF_EF-3"/>
    <property type="match status" value="2"/>
</dbReference>
<gene>
    <name evidence="6" type="ORF">MNBD_ALPHA08-1848</name>
</gene>
<dbReference type="Gene3D" id="1.10.287.380">
    <property type="entry name" value="Valyl-tRNA synthetase, C-terminal domain"/>
    <property type="match status" value="1"/>
</dbReference>
<dbReference type="SUPFAM" id="SSF52540">
    <property type="entry name" value="P-loop containing nucleoside triphosphate hydrolases"/>
    <property type="match status" value="2"/>
</dbReference>
<dbReference type="PROSITE" id="PS50893">
    <property type="entry name" value="ABC_TRANSPORTER_2"/>
    <property type="match status" value="2"/>
</dbReference>
<dbReference type="InterPro" id="IPR037118">
    <property type="entry name" value="Val-tRNA_synth_C_sf"/>
</dbReference>
<dbReference type="InterPro" id="IPR050611">
    <property type="entry name" value="ABCF"/>
</dbReference>
<reference evidence="6" key="1">
    <citation type="submission" date="2018-06" db="EMBL/GenBank/DDBJ databases">
        <authorList>
            <person name="Zhirakovskaya E."/>
        </authorList>
    </citation>
    <scope>NUCLEOTIDE SEQUENCE</scope>
</reference>
<feature type="domain" description="ABC transporter" evidence="5">
    <location>
        <begin position="287"/>
        <end position="506"/>
    </location>
</feature>
<evidence type="ECO:0000256" key="1">
    <source>
        <dbReference type="ARBA" id="ARBA00022737"/>
    </source>
</evidence>
<evidence type="ECO:0000259" key="5">
    <source>
        <dbReference type="PROSITE" id="PS50893"/>
    </source>
</evidence>
<dbReference type="PROSITE" id="PS00211">
    <property type="entry name" value="ABC_TRANSPORTER_1"/>
    <property type="match status" value="1"/>
</dbReference>
<dbReference type="InterPro" id="IPR003593">
    <property type="entry name" value="AAA+_ATPase"/>
</dbReference>
<protein>
    <submittedName>
        <fullName evidence="6">Bis-ABC ATPase Uup</fullName>
    </submittedName>
</protein>
<dbReference type="PANTHER" id="PTHR19211">
    <property type="entry name" value="ATP-BINDING TRANSPORT PROTEIN-RELATED"/>
    <property type="match status" value="1"/>
</dbReference>
<feature type="region of interest" description="Disordered" evidence="4">
    <location>
        <begin position="498"/>
        <end position="527"/>
    </location>
</feature>
<dbReference type="InterPro" id="IPR017871">
    <property type="entry name" value="ABC_transporter-like_CS"/>
</dbReference>
<name>A0A3B0SEF6_9ZZZZ</name>
<dbReference type="PANTHER" id="PTHR19211:SF69">
    <property type="entry name" value="ATP-BINDING PROTEIN UUP"/>
    <property type="match status" value="1"/>
</dbReference>
<evidence type="ECO:0000256" key="2">
    <source>
        <dbReference type="ARBA" id="ARBA00022741"/>
    </source>
</evidence>
<dbReference type="GO" id="GO:0016887">
    <property type="term" value="F:ATP hydrolysis activity"/>
    <property type="evidence" value="ECO:0007669"/>
    <property type="project" value="InterPro"/>
</dbReference>
<dbReference type="InterPro" id="IPR032524">
    <property type="entry name" value="ABC_tran_C"/>
</dbReference>